<reference evidence="1 2" key="1">
    <citation type="journal article" date="2016" name="Nat. Commun.">
        <title>Thousands of microbial genomes shed light on interconnected biogeochemical processes in an aquifer system.</title>
        <authorList>
            <person name="Anantharaman K."/>
            <person name="Brown C.T."/>
            <person name="Hug L.A."/>
            <person name="Sharon I."/>
            <person name="Castelle C.J."/>
            <person name="Probst A.J."/>
            <person name="Thomas B.C."/>
            <person name="Singh A."/>
            <person name="Wilkins M.J."/>
            <person name="Karaoz U."/>
            <person name="Brodie E.L."/>
            <person name="Williams K.H."/>
            <person name="Hubbard S.S."/>
            <person name="Banfield J.F."/>
        </authorList>
    </citation>
    <scope>NUCLEOTIDE SEQUENCE [LARGE SCALE GENOMIC DNA]</scope>
</reference>
<evidence type="ECO:0000313" key="2">
    <source>
        <dbReference type="Proteomes" id="UP000177982"/>
    </source>
</evidence>
<dbReference type="InterPro" id="IPR050155">
    <property type="entry name" value="HAD-like_hydrolase_sf"/>
</dbReference>
<dbReference type="SFLD" id="SFLDS00003">
    <property type="entry name" value="Haloacid_Dehalogenase"/>
    <property type="match status" value="1"/>
</dbReference>
<dbReference type="GO" id="GO:0008967">
    <property type="term" value="F:phosphoglycolate phosphatase activity"/>
    <property type="evidence" value="ECO:0007669"/>
    <property type="project" value="TreeGrafter"/>
</dbReference>
<protein>
    <recommendedName>
        <fullName evidence="3">FCP1 homology domain-containing protein</fullName>
    </recommendedName>
</protein>
<evidence type="ECO:0008006" key="3">
    <source>
        <dbReference type="Google" id="ProtNLM"/>
    </source>
</evidence>
<organism evidence="1 2">
    <name type="scientific">Candidatus Sungbacteria bacterium RIFCSPLOWO2_01_FULL_47_10</name>
    <dbReference type="NCBI Taxonomy" id="1802276"/>
    <lineage>
        <taxon>Bacteria</taxon>
        <taxon>Candidatus Sungiibacteriota</taxon>
    </lineage>
</organism>
<dbReference type="Gene3D" id="3.40.50.1000">
    <property type="entry name" value="HAD superfamily/HAD-like"/>
    <property type="match status" value="1"/>
</dbReference>
<dbReference type="AlphaFoldDB" id="A0A1G2L0B9"/>
<gene>
    <name evidence="1" type="ORF">A2934_05065</name>
</gene>
<evidence type="ECO:0000313" key="1">
    <source>
        <dbReference type="EMBL" id="OHA05103.1"/>
    </source>
</evidence>
<accession>A0A1G2L0B9</accession>
<dbReference type="InterPro" id="IPR036412">
    <property type="entry name" value="HAD-like_sf"/>
</dbReference>
<dbReference type="EMBL" id="MHQO01000061">
    <property type="protein sequence ID" value="OHA05103.1"/>
    <property type="molecule type" value="Genomic_DNA"/>
</dbReference>
<dbReference type="InterPro" id="IPR041492">
    <property type="entry name" value="HAD_2"/>
</dbReference>
<dbReference type="PANTHER" id="PTHR43434:SF1">
    <property type="entry name" value="PHOSPHOGLYCOLATE PHOSPHATASE"/>
    <property type="match status" value="1"/>
</dbReference>
<dbReference type="GO" id="GO:0006281">
    <property type="term" value="P:DNA repair"/>
    <property type="evidence" value="ECO:0007669"/>
    <property type="project" value="TreeGrafter"/>
</dbReference>
<dbReference type="Pfam" id="PF13419">
    <property type="entry name" value="HAD_2"/>
    <property type="match status" value="1"/>
</dbReference>
<dbReference type="PANTHER" id="PTHR43434">
    <property type="entry name" value="PHOSPHOGLYCOLATE PHOSPHATASE"/>
    <property type="match status" value="1"/>
</dbReference>
<dbReference type="SFLD" id="SFLDG01129">
    <property type="entry name" value="C1.5:_HAD__Beta-PGM__Phosphata"/>
    <property type="match status" value="1"/>
</dbReference>
<name>A0A1G2L0B9_9BACT</name>
<proteinExistence type="predicted"/>
<dbReference type="Proteomes" id="UP000177982">
    <property type="component" value="Unassembled WGS sequence"/>
</dbReference>
<sequence length="206" mass="23448">MEDKTKILLFDFDGVIVNTFDISYRITKTIVPNLPDEDGFRGWFDGNILYNEDIKLNNAKIDENTPFFKTYIPLLMELEPAKGMIEAIKELHTNHRMVVISSSISSPIKNYLIKHDLSRHFDKIYGGDIHKSKRVKVRMVFEEFNAGPEDCIFITDTLGDMREARKAGIKSVGVTWGFQKIEALQKGDPIAIVNSPGDLLALLKEQ</sequence>
<dbReference type="InterPro" id="IPR023214">
    <property type="entry name" value="HAD_sf"/>
</dbReference>
<comment type="caution">
    <text evidence="1">The sequence shown here is derived from an EMBL/GenBank/DDBJ whole genome shotgun (WGS) entry which is preliminary data.</text>
</comment>
<dbReference type="SUPFAM" id="SSF56784">
    <property type="entry name" value="HAD-like"/>
    <property type="match status" value="1"/>
</dbReference>